<evidence type="ECO:0000313" key="4">
    <source>
        <dbReference type="EMBL" id="KAK4110554.1"/>
    </source>
</evidence>
<dbReference type="PANTHER" id="PTHR13947">
    <property type="entry name" value="GNAT FAMILY N-ACETYLTRANSFERASE"/>
    <property type="match status" value="1"/>
</dbReference>
<keyword evidence="1" id="KW-0808">Transferase</keyword>
<evidence type="ECO:0000256" key="2">
    <source>
        <dbReference type="SAM" id="MobiDB-lite"/>
    </source>
</evidence>
<evidence type="ECO:0000256" key="1">
    <source>
        <dbReference type="ARBA" id="ARBA00022679"/>
    </source>
</evidence>
<keyword evidence="5" id="KW-1185">Reference proteome</keyword>
<reference evidence="4" key="2">
    <citation type="submission" date="2023-05" db="EMBL/GenBank/DDBJ databases">
        <authorList>
            <consortium name="Lawrence Berkeley National Laboratory"/>
            <person name="Steindorff A."/>
            <person name="Hensen N."/>
            <person name="Bonometti L."/>
            <person name="Westerberg I."/>
            <person name="Brannstrom I.O."/>
            <person name="Guillou S."/>
            <person name="Cros-Aarteil S."/>
            <person name="Calhoun S."/>
            <person name="Haridas S."/>
            <person name="Kuo A."/>
            <person name="Mondo S."/>
            <person name="Pangilinan J."/>
            <person name="Riley R."/>
            <person name="Labutti K."/>
            <person name="Andreopoulos B."/>
            <person name="Lipzen A."/>
            <person name="Chen C."/>
            <person name="Yanf M."/>
            <person name="Daum C."/>
            <person name="Ng V."/>
            <person name="Clum A."/>
            <person name="Ohm R."/>
            <person name="Martin F."/>
            <person name="Silar P."/>
            <person name="Natvig D."/>
            <person name="Lalanne C."/>
            <person name="Gautier V."/>
            <person name="Ament-Velasquez S.L."/>
            <person name="Kruys A."/>
            <person name="Hutchinson M.I."/>
            <person name="Powell A.J."/>
            <person name="Barry K."/>
            <person name="Miller A.N."/>
            <person name="Grigoriev I.V."/>
            <person name="Debuchy R."/>
            <person name="Gladieux P."/>
            <person name="Thoren M.H."/>
            <person name="Johannesson H."/>
        </authorList>
    </citation>
    <scope>NUCLEOTIDE SEQUENCE</scope>
    <source>
        <strain evidence="4">CBS 508.74</strain>
    </source>
</reference>
<dbReference type="Proteomes" id="UP001302812">
    <property type="component" value="Unassembled WGS sequence"/>
</dbReference>
<dbReference type="GeneID" id="89942087"/>
<dbReference type="GO" id="GO:0008080">
    <property type="term" value="F:N-acetyltransferase activity"/>
    <property type="evidence" value="ECO:0007669"/>
    <property type="project" value="InterPro"/>
</dbReference>
<evidence type="ECO:0000259" key="3">
    <source>
        <dbReference type="PROSITE" id="PS51186"/>
    </source>
</evidence>
<dbReference type="Gene3D" id="3.40.630.30">
    <property type="match status" value="1"/>
</dbReference>
<dbReference type="PROSITE" id="PS51186">
    <property type="entry name" value="GNAT"/>
    <property type="match status" value="1"/>
</dbReference>
<dbReference type="PANTHER" id="PTHR13947:SF37">
    <property type="entry name" value="LD18367P"/>
    <property type="match status" value="1"/>
</dbReference>
<organism evidence="4 5">
    <name type="scientific">Canariomyces notabilis</name>
    <dbReference type="NCBI Taxonomy" id="2074819"/>
    <lineage>
        <taxon>Eukaryota</taxon>
        <taxon>Fungi</taxon>
        <taxon>Dikarya</taxon>
        <taxon>Ascomycota</taxon>
        <taxon>Pezizomycotina</taxon>
        <taxon>Sordariomycetes</taxon>
        <taxon>Sordariomycetidae</taxon>
        <taxon>Sordariales</taxon>
        <taxon>Chaetomiaceae</taxon>
        <taxon>Canariomyces</taxon>
    </lineage>
</organism>
<dbReference type="Pfam" id="PF13508">
    <property type="entry name" value="Acetyltransf_7"/>
    <property type="match status" value="1"/>
</dbReference>
<proteinExistence type="predicted"/>
<dbReference type="InterPro" id="IPR016181">
    <property type="entry name" value="Acyl_CoA_acyltransferase"/>
</dbReference>
<dbReference type="InterPro" id="IPR000182">
    <property type="entry name" value="GNAT_dom"/>
</dbReference>
<gene>
    <name evidence="4" type="ORF">N656DRAFT_800065</name>
</gene>
<dbReference type="AlphaFoldDB" id="A0AAN6QLP4"/>
<feature type="compositionally biased region" description="Low complexity" evidence="2">
    <location>
        <begin position="18"/>
        <end position="41"/>
    </location>
</feature>
<feature type="region of interest" description="Disordered" evidence="2">
    <location>
        <begin position="1"/>
        <end position="54"/>
    </location>
</feature>
<dbReference type="EMBL" id="MU853350">
    <property type="protein sequence ID" value="KAK4110554.1"/>
    <property type="molecule type" value="Genomic_DNA"/>
</dbReference>
<accession>A0AAN6QLP4</accession>
<name>A0AAN6QLP4_9PEZI</name>
<sequence length="228" mass="24252">MALAIPSQAAPGADLNGTTTSKPTPATTSESGSAAGAAASPEPSPSPSPNVAIVPGYRPGVLGRTLEMHMDHYSRSHGFGPKFEGGLATGIGDLVKRLDRPVNEVWSAVITVPQIQPRDGAVVVERIVGVVYVDGECSGQEGVARLRCFIVDESARGLGVGRKLLDAAMEFVREKGFRECQLSTLSSLTTARSMYEKAGFKPVGEKWLDTFEKGTMSVDYAWRRPESV</sequence>
<reference evidence="4" key="1">
    <citation type="journal article" date="2023" name="Mol. Phylogenet. Evol.">
        <title>Genome-scale phylogeny and comparative genomics of the fungal order Sordariales.</title>
        <authorList>
            <person name="Hensen N."/>
            <person name="Bonometti L."/>
            <person name="Westerberg I."/>
            <person name="Brannstrom I.O."/>
            <person name="Guillou S."/>
            <person name="Cros-Aarteil S."/>
            <person name="Calhoun S."/>
            <person name="Haridas S."/>
            <person name="Kuo A."/>
            <person name="Mondo S."/>
            <person name="Pangilinan J."/>
            <person name="Riley R."/>
            <person name="LaButti K."/>
            <person name="Andreopoulos B."/>
            <person name="Lipzen A."/>
            <person name="Chen C."/>
            <person name="Yan M."/>
            <person name="Daum C."/>
            <person name="Ng V."/>
            <person name="Clum A."/>
            <person name="Steindorff A."/>
            <person name="Ohm R.A."/>
            <person name="Martin F."/>
            <person name="Silar P."/>
            <person name="Natvig D.O."/>
            <person name="Lalanne C."/>
            <person name="Gautier V."/>
            <person name="Ament-Velasquez S.L."/>
            <person name="Kruys A."/>
            <person name="Hutchinson M.I."/>
            <person name="Powell A.J."/>
            <person name="Barry K."/>
            <person name="Miller A.N."/>
            <person name="Grigoriev I.V."/>
            <person name="Debuchy R."/>
            <person name="Gladieux P."/>
            <person name="Hiltunen Thoren M."/>
            <person name="Johannesson H."/>
        </authorList>
    </citation>
    <scope>NUCLEOTIDE SEQUENCE</scope>
    <source>
        <strain evidence="4">CBS 508.74</strain>
    </source>
</reference>
<protein>
    <submittedName>
        <fullName evidence="4">Acyl-CoA N-acyltransferase</fullName>
    </submittedName>
</protein>
<feature type="domain" description="N-acetyltransferase" evidence="3">
    <location>
        <begin position="85"/>
        <end position="225"/>
    </location>
</feature>
<dbReference type="RefSeq" id="XP_064668124.1">
    <property type="nucleotide sequence ID" value="XM_064817962.1"/>
</dbReference>
<dbReference type="CDD" id="cd04301">
    <property type="entry name" value="NAT_SF"/>
    <property type="match status" value="1"/>
</dbReference>
<evidence type="ECO:0000313" key="5">
    <source>
        <dbReference type="Proteomes" id="UP001302812"/>
    </source>
</evidence>
<dbReference type="SUPFAM" id="SSF55729">
    <property type="entry name" value="Acyl-CoA N-acyltransferases (Nat)"/>
    <property type="match status" value="1"/>
</dbReference>
<comment type="caution">
    <text evidence="4">The sequence shown here is derived from an EMBL/GenBank/DDBJ whole genome shotgun (WGS) entry which is preliminary data.</text>
</comment>
<dbReference type="InterPro" id="IPR050769">
    <property type="entry name" value="NAT_camello-type"/>
</dbReference>